<sequence>MLLPIKFASINEPVHLRPGKYRVTCSTYVSPSRSECAFQFEYQLAGGPTVTAIDMIFVGRDGAIRAADFLRMPDRRWRDNFGARSEELAMLLPTEVLDFQLVRVDDCGVQVIAEAA</sequence>
<dbReference type="Proteomes" id="UP000238982">
    <property type="component" value="Unassembled WGS sequence"/>
</dbReference>
<protein>
    <submittedName>
        <fullName evidence="1">Uncharacterized protein</fullName>
    </submittedName>
</protein>
<evidence type="ECO:0000313" key="1">
    <source>
        <dbReference type="EMBL" id="PRF64234.1"/>
    </source>
</evidence>
<evidence type="ECO:0000313" key="2">
    <source>
        <dbReference type="Proteomes" id="UP000238982"/>
    </source>
</evidence>
<dbReference type="OrthoDB" id="9004772at2"/>
<dbReference type="EMBL" id="PVGH01000030">
    <property type="protein sequence ID" value="PRF64234.1"/>
    <property type="molecule type" value="Genomic_DNA"/>
</dbReference>
<dbReference type="RefSeq" id="WP_044056185.1">
    <property type="nucleotide sequence ID" value="NZ_CAJHCK010000049.1"/>
</dbReference>
<name>A0A2S9MK73_9BURK</name>
<gene>
    <name evidence="1" type="ORF">C6Q15_06220</name>
</gene>
<comment type="caution">
    <text evidence="1">The sequence shown here is derived from an EMBL/GenBank/DDBJ whole genome shotgun (WGS) entry which is preliminary data.</text>
</comment>
<reference evidence="1 2" key="1">
    <citation type="submission" date="2018-03" db="EMBL/GenBank/DDBJ databases">
        <authorList>
            <person name="Keele B.F."/>
        </authorList>
    </citation>
    <scope>NUCLEOTIDE SEQUENCE [LARGE SCALE GENOMIC DNA]</scope>
    <source>
        <strain evidence="1 2">AU19729</strain>
    </source>
</reference>
<proteinExistence type="predicted"/>
<dbReference type="AlphaFoldDB" id="A0A2S9MK73"/>
<accession>A0A2S9MK73</accession>
<organism evidence="1 2">
    <name type="scientific">Burkholderia multivorans</name>
    <dbReference type="NCBI Taxonomy" id="87883"/>
    <lineage>
        <taxon>Bacteria</taxon>
        <taxon>Pseudomonadati</taxon>
        <taxon>Pseudomonadota</taxon>
        <taxon>Betaproteobacteria</taxon>
        <taxon>Burkholderiales</taxon>
        <taxon>Burkholderiaceae</taxon>
        <taxon>Burkholderia</taxon>
        <taxon>Burkholderia cepacia complex</taxon>
    </lineage>
</organism>